<feature type="domain" description="HMA" evidence="3">
    <location>
        <begin position="2"/>
        <end position="67"/>
    </location>
</feature>
<protein>
    <recommendedName>
        <fullName evidence="3">HMA domain-containing protein</fullName>
    </recommendedName>
</protein>
<dbReference type="EMBL" id="BONV01000002">
    <property type="protein sequence ID" value="GIG77452.1"/>
    <property type="molecule type" value="Genomic_DNA"/>
</dbReference>
<organism evidence="4 5">
    <name type="scientific">Planotetraspora kaengkrachanensis</name>
    <dbReference type="NCBI Taxonomy" id="575193"/>
    <lineage>
        <taxon>Bacteria</taxon>
        <taxon>Bacillati</taxon>
        <taxon>Actinomycetota</taxon>
        <taxon>Actinomycetes</taxon>
        <taxon>Streptosporangiales</taxon>
        <taxon>Streptosporangiaceae</taxon>
        <taxon>Planotetraspora</taxon>
    </lineage>
</organism>
<dbReference type="Gene3D" id="3.30.70.100">
    <property type="match status" value="1"/>
</dbReference>
<dbReference type="RefSeq" id="WP_203880981.1">
    <property type="nucleotide sequence ID" value="NZ_BAABHH010000002.1"/>
</dbReference>
<dbReference type="GO" id="GO:0005507">
    <property type="term" value="F:copper ion binding"/>
    <property type="evidence" value="ECO:0007669"/>
    <property type="project" value="InterPro"/>
</dbReference>
<reference evidence="4 5" key="1">
    <citation type="submission" date="2021-01" db="EMBL/GenBank/DDBJ databases">
        <title>Whole genome shotgun sequence of Planotetraspora kaengkrachanensis NBRC 104272.</title>
        <authorList>
            <person name="Komaki H."/>
            <person name="Tamura T."/>
        </authorList>
    </citation>
    <scope>NUCLEOTIDE SEQUENCE [LARGE SCALE GENOMIC DNA]</scope>
    <source>
        <strain evidence="4 5">NBRC 104272</strain>
    </source>
</reference>
<keyword evidence="2" id="KW-0186">Copper</keyword>
<dbReference type="Pfam" id="PF00403">
    <property type="entry name" value="HMA"/>
    <property type="match status" value="1"/>
</dbReference>
<evidence type="ECO:0000256" key="2">
    <source>
        <dbReference type="ARBA" id="ARBA00023008"/>
    </source>
</evidence>
<dbReference type="SUPFAM" id="SSF55008">
    <property type="entry name" value="HMA, heavy metal-associated domain"/>
    <property type="match status" value="1"/>
</dbReference>
<dbReference type="Proteomes" id="UP000630097">
    <property type="component" value="Unassembled WGS sequence"/>
</dbReference>
<keyword evidence="5" id="KW-1185">Reference proteome</keyword>
<gene>
    <name evidence="4" type="ORF">Pka01_05790</name>
</gene>
<comment type="caution">
    <text evidence="4">The sequence shown here is derived from an EMBL/GenBank/DDBJ whole genome shotgun (WGS) entry which is preliminary data.</text>
</comment>
<evidence type="ECO:0000256" key="1">
    <source>
        <dbReference type="ARBA" id="ARBA00022723"/>
    </source>
</evidence>
<evidence type="ECO:0000313" key="4">
    <source>
        <dbReference type="EMBL" id="GIG77452.1"/>
    </source>
</evidence>
<evidence type="ECO:0000313" key="5">
    <source>
        <dbReference type="Proteomes" id="UP000630097"/>
    </source>
</evidence>
<sequence>MTTATYTVNGMTCGHCVSSVTEEVGGIPGVSGVRVDLGTGLVTVESDAPVDAALIRNAVVEAGYEVADPS</sequence>
<keyword evidence="1" id="KW-0479">Metal-binding</keyword>
<dbReference type="InterPro" id="IPR000428">
    <property type="entry name" value="Cu-bd"/>
</dbReference>
<dbReference type="GO" id="GO:0006825">
    <property type="term" value="P:copper ion transport"/>
    <property type="evidence" value="ECO:0007669"/>
    <property type="project" value="InterPro"/>
</dbReference>
<dbReference type="InterPro" id="IPR036163">
    <property type="entry name" value="HMA_dom_sf"/>
</dbReference>
<proteinExistence type="predicted"/>
<dbReference type="AlphaFoldDB" id="A0A8J3LSQ4"/>
<dbReference type="InterPro" id="IPR006121">
    <property type="entry name" value="HMA_dom"/>
</dbReference>
<evidence type="ECO:0000259" key="3">
    <source>
        <dbReference type="PROSITE" id="PS50846"/>
    </source>
</evidence>
<name>A0A8J3LSQ4_9ACTN</name>
<dbReference type="CDD" id="cd00371">
    <property type="entry name" value="HMA"/>
    <property type="match status" value="1"/>
</dbReference>
<dbReference type="PROSITE" id="PS50846">
    <property type="entry name" value="HMA_2"/>
    <property type="match status" value="1"/>
</dbReference>
<dbReference type="NCBIfam" id="TIGR00003">
    <property type="entry name" value="copper ion binding protein"/>
    <property type="match status" value="1"/>
</dbReference>
<dbReference type="PROSITE" id="PS01047">
    <property type="entry name" value="HMA_1"/>
    <property type="match status" value="1"/>
</dbReference>
<dbReference type="PRINTS" id="PR00944">
    <property type="entry name" value="CUEXPORT"/>
</dbReference>
<accession>A0A8J3LSQ4</accession>
<dbReference type="InterPro" id="IPR017969">
    <property type="entry name" value="Heavy-metal-associated_CS"/>
</dbReference>
<dbReference type="InterPro" id="IPR006122">
    <property type="entry name" value="HMA_Cu_ion-bd"/>
</dbReference>